<dbReference type="AlphaFoldDB" id="A0A1H8J0E3"/>
<evidence type="ECO:0000313" key="3">
    <source>
        <dbReference type="EMBL" id="SEN73637.1"/>
    </source>
</evidence>
<dbReference type="EMBL" id="CP076607">
    <property type="protein sequence ID" value="QWU16139.1"/>
    <property type="molecule type" value="Genomic_DNA"/>
</dbReference>
<organism evidence="3 4">
    <name type="scientific">Paenibacillus sophorae</name>
    <dbReference type="NCBI Taxonomy" id="1333845"/>
    <lineage>
        <taxon>Bacteria</taxon>
        <taxon>Bacillati</taxon>
        <taxon>Bacillota</taxon>
        <taxon>Bacilli</taxon>
        <taxon>Bacillales</taxon>
        <taxon>Paenibacillaceae</taxon>
        <taxon>Paenibacillus</taxon>
    </lineage>
</organism>
<evidence type="ECO:0000313" key="5">
    <source>
        <dbReference type="Proteomes" id="UP000683429"/>
    </source>
</evidence>
<accession>A0A1H8J0E3</accession>
<keyword evidence="1" id="KW-0812">Transmembrane</keyword>
<dbReference type="RefSeq" id="WP_036596805.1">
    <property type="nucleotide sequence ID" value="NZ_CP076607.1"/>
</dbReference>
<keyword evidence="1" id="KW-1133">Transmembrane helix</keyword>
<keyword evidence="1" id="KW-0472">Membrane</keyword>
<reference evidence="3 4" key="1">
    <citation type="submission" date="2016-10" db="EMBL/GenBank/DDBJ databases">
        <authorList>
            <person name="de Groot N.N."/>
        </authorList>
    </citation>
    <scope>NUCLEOTIDE SEQUENCE [LARGE SCALE GENOMIC DNA]</scope>
    <source>
        <strain evidence="3 4">CGMCC 1.10238</strain>
    </source>
</reference>
<feature type="transmembrane region" description="Helical" evidence="1">
    <location>
        <begin position="48"/>
        <end position="69"/>
    </location>
</feature>
<evidence type="ECO:0000313" key="4">
    <source>
        <dbReference type="Proteomes" id="UP000198809"/>
    </source>
</evidence>
<evidence type="ECO:0000313" key="2">
    <source>
        <dbReference type="EMBL" id="QWU16139.1"/>
    </source>
</evidence>
<evidence type="ECO:0000256" key="1">
    <source>
        <dbReference type="SAM" id="Phobius"/>
    </source>
</evidence>
<dbReference type="EMBL" id="FODH01000002">
    <property type="protein sequence ID" value="SEN73637.1"/>
    <property type="molecule type" value="Genomic_DNA"/>
</dbReference>
<dbReference type="Proteomes" id="UP000683429">
    <property type="component" value="Chromosome"/>
</dbReference>
<gene>
    <name evidence="2" type="ORF">KP014_02370</name>
    <name evidence="3" type="ORF">SAMN04487895_102396</name>
</gene>
<reference evidence="2 5" key="2">
    <citation type="submission" date="2021-06" db="EMBL/GenBank/DDBJ databases">
        <title>Whole genome sequence of Paenibacillus sophorae DSM23020 for comparative genomics.</title>
        <authorList>
            <person name="Kim M.-J."/>
            <person name="Lee G."/>
            <person name="Shin J.-H."/>
        </authorList>
    </citation>
    <scope>NUCLEOTIDE SEQUENCE [LARGE SCALE GENOMIC DNA]</scope>
    <source>
        <strain evidence="2 5">DSM 23020</strain>
    </source>
</reference>
<proteinExistence type="predicted"/>
<protein>
    <submittedName>
        <fullName evidence="3">Uncharacterized protein</fullName>
    </submittedName>
</protein>
<sequence length="74" mass="8256">MIGAKKEKLYGILAATVLFLVRNPWSDEVINKVFTGSVWRFIQSTVNILSFVGLCFVTFFSILLIISVLTNGKS</sequence>
<keyword evidence="5" id="KW-1185">Reference proteome</keyword>
<name>A0A1H8J0E3_9BACL</name>
<dbReference type="Proteomes" id="UP000198809">
    <property type="component" value="Unassembled WGS sequence"/>
</dbReference>